<evidence type="ECO:0000256" key="3">
    <source>
        <dbReference type="SAM" id="Phobius"/>
    </source>
</evidence>
<evidence type="ECO:0000313" key="6">
    <source>
        <dbReference type="Proteomes" id="UP001628179"/>
    </source>
</evidence>
<dbReference type="PROSITE" id="PS50048">
    <property type="entry name" value="ZN2_CY6_FUNGAL_2"/>
    <property type="match status" value="1"/>
</dbReference>
<feature type="region of interest" description="Disordered" evidence="2">
    <location>
        <begin position="310"/>
        <end position="329"/>
    </location>
</feature>
<keyword evidence="3" id="KW-1133">Transmembrane helix</keyword>
<evidence type="ECO:0000259" key="4">
    <source>
        <dbReference type="PROSITE" id="PS50048"/>
    </source>
</evidence>
<keyword evidence="1" id="KW-0539">Nucleus</keyword>
<dbReference type="SMART" id="SM00066">
    <property type="entry name" value="GAL4"/>
    <property type="match status" value="1"/>
</dbReference>
<evidence type="ECO:0000256" key="2">
    <source>
        <dbReference type="SAM" id="MobiDB-lite"/>
    </source>
</evidence>
<dbReference type="EMBL" id="BAAFSV010000002">
    <property type="protein sequence ID" value="GAB1314043.1"/>
    <property type="molecule type" value="Genomic_DNA"/>
</dbReference>
<evidence type="ECO:0000256" key="1">
    <source>
        <dbReference type="ARBA" id="ARBA00023242"/>
    </source>
</evidence>
<gene>
    <name evidence="5" type="ORF">MFIFM68171_04253</name>
</gene>
<keyword evidence="6" id="KW-1185">Reference proteome</keyword>
<sequence>MELFSRKPTSSARIEIPPRAAPPGPDTAWDVARQPYPSPLQERAPSRALKYTVADMAATSPNGAGPALGGLHSDSVSPHTVPTPKTVQFVLVFQESPYRARLPLRVSIYPHDTTDSIITTVKNFYGLYSGPTVSKGVSFEDEQANTLIARYENFRNNMTVYVRVIEELPPFGPHGYHSASLNAQAYYNTNGYAPQAPQQTEHHASRPTSRTSRLRSPSPNGGRGRRSTSAGTNPAGGKKGRSRSSKNRSQINGDGHSDSFNGYSSGDGAPSSSSGRAKEQLGNTDISVENIVEGGRRKRAKFESSELPLFAPPQMPAATSNPSVSPARRMDHHRNSLPFIHPGQNPFSNPAPLQSPQSYNNGYAHPGMHTTPGGDNRRSRESCGFPSGQGMGPGMHMMLTPDPTVGSCMSEEDKDVAMQLMRLGEISTHGRASASTLDDTFSGRADAASSTGATSEADSCGEEDMHSARRQKLDVSGSHKKIFHTAESHFVGPQDSAEVSGDDADRSDGENGAMAAPPIKPTKLKANTLTKVRPQPANKTKSSKPAKPKVKKAVDTAGSLSPASIPTSRKQSIVSNPAFPPAPGEEEQPDLSTKPRCQRCRKSKKGCDRQRPCGRCRDAGIPADQCISEDEGNGRKGRYGRHMGVPIKKEDMPPPPTTHLLPAAPIAVAATAAAGALPAAALSSALSMLDKNKKRKR</sequence>
<feature type="compositionally biased region" description="Polar residues" evidence="2">
    <location>
        <begin position="558"/>
        <end position="575"/>
    </location>
</feature>
<feature type="compositionally biased region" description="Low complexity" evidence="2">
    <location>
        <begin position="262"/>
        <end position="275"/>
    </location>
</feature>
<dbReference type="Proteomes" id="UP001628179">
    <property type="component" value="Unassembled WGS sequence"/>
</dbReference>
<feature type="region of interest" description="Disordered" evidence="2">
    <location>
        <begin position="1"/>
        <end position="44"/>
    </location>
</feature>
<feature type="compositionally biased region" description="Polar residues" evidence="2">
    <location>
        <begin position="448"/>
        <end position="457"/>
    </location>
</feature>
<feature type="compositionally biased region" description="Polar residues" evidence="2">
    <location>
        <begin position="190"/>
        <end position="199"/>
    </location>
</feature>
<dbReference type="CDD" id="cd00067">
    <property type="entry name" value="GAL4"/>
    <property type="match status" value="1"/>
</dbReference>
<evidence type="ECO:0000313" key="5">
    <source>
        <dbReference type="EMBL" id="GAB1314043.1"/>
    </source>
</evidence>
<organism evidence="5 6">
    <name type="scientific">Madurella fahalii</name>
    <dbReference type="NCBI Taxonomy" id="1157608"/>
    <lineage>
        <taxon>Eukaryota</taxon>
        <taxon>Fungi</taxon>
        <taxon>Dikarya</taxon>
        <taxon>Ascomycota</taxon>
        <taxon>Pezizomycotina</taxon>
        <taxon>Sordariomycetes</taxon>
        <taxon>Sordariomycetidae</taxon>
        <taxon>Sordariales</taxon>
        <taxon>Sordariales incertae sedis</taxon>
        <taxon>Madurella</taxon>
    </lineage>
</organism>
<keyword evidence="3" id="KW-0472">Membrane</keyword>
<keyword evidence="3" id="KW-0812">Transmembrane</keyword>
<feature type="compositionally biased region" description="Basic and acidic residues" evidence="2">
    <location>
        <begin position="463"/>
        <end position="473"/>
    </location>
</feature>
<dbReference type="InterPro" id="IPR001138">
    <property type="entry name" value="Zn2Cys6_DnaBD"/>
</dbReference>
<dbReference type="RefSeq" id="XP_070915774.1">
    <property type="nucleotide sequence ID" value="XM_071059673.1"/>
</dbReference>
<feature type="transmembrane region" description="Helical" evidence="3">
    <location>
        <begin position="666"/>
        <end position="689"/>
    </location>
</feature>
<feature type="compositionally biased region" description="Basic residues" evidence="2">
    <location>
        <begin position="541"/>
        <end position="551"/>
    </location>
</feature>
<name>A0ABQ0G8E6_9PEZI</name>
<feature type="region of interest" description="Disordered" evidence="2">
    <location>
        <begin position="190"/>
        <end position="292"/>
    </location>
</feature>
<feature type="region of interest" description="Disordered" evidence="2">
    <location>
        <begin position="358"/>
        <end position="409"/>
    </location>
</feature>
<feature type="compositionally biased region" description="Low complexity" evidence="2">
    <location>
        <begin position="206"/>
        <end position="220"/>
    </location>
</feature>
<comment type="caution">
    <text evidence="5">The sequence shown here is derived from an EMBL/GenBank/DDBJ whole genome shotgun (WGS) entry which is preliminary data.</text>
</comment>
<dbReference type="GeneID" id="98174996"/>
<feature type="domain" description="Zn(2)-C6 fungal-type" evidence="4">
    <location>
        <begin position="596"/>
        <end position="628"/>
    </location>
</feature>
<feature type="region of interest" description="Disordered" evidence="2">
    <location>
        <begin position="429"/>
        <end position="659"/>
    </location>
</feature>
<protein>
    <submittedName>
        <fullName evidence="5">C6 finger domain-containing protein</fullName>
    </submittedName>
</protein>
<feature type="compositionally biased region" description="Basic and acidic residues" evidence="2">
    <location>
        <begin position="605"/>
        <end position="618"/>
    </location>
</feature>
<reference evidence="5 6" key="1">
    <citation type="submission" date="2024-09" db="EMBL/GenBank/DDBJ databases">
        <title>Itraconazole resistance in Madurella fahalii resulting from another homologue of gene encoding cytochrome P450 14-alpha sterol demethylase (CYP51).</title>
        <authorList>
            <person name="Yoshioka I."/>
            <person name="Fahal A.H."/>
            <person name="Kaneko S."/>
            <person name="Yaguchi T."/>
        </authorList>
    </citation>
    <scope>NUCLEOTIDE SEQUENCE [LARGE SCALE GENOMIC DNA]</scope>
    <source>
        <strain evidence="5 6">IFM 68171</strain>
    </source>
</reference>
<proteinExistence type="predicted"/>
<accession>A0ABQ0G8E6</accession>